<evidence type="ECO:0000256" key="2">
    <source>
        <dbReference type="SAM" id="MobiDB-lite"/>
    </source>
</evidence>
<feature type="region of interest" description="Disordered" evidence="2">
    <location>
        <begin position="43"/>
        <end position="69"/>
    </location>
</feature>
<dbReference type="InterPro" id="IPR036737">
    <property type="entry name" value="OmpA-like_sf"/>
</dbReference>
<dbReference type="Proteomes" id="UP000631034">
    <property type="component" value="Unassembled WGS sequence"/>
</dbReference>
<accession>A0A8J6YQR4</accession>
<evidence type="ECO:0000313" key="4">
    <source>
        <dbReference type="EMBL" id="MBE1237627.1"/>
    </source>
</evidence>
<dbReference type="SUPFAM" id="SSF103088">
    <property type="entry name" value="OmpA-like"/>
    <property type="match status" value="1"/>
</dbReference>
<evidence type="ECO:0000259" key="3">
    <source>
        <dbReference type="PROSITE" id="PS51123"/>
    </source>
</evidence>
<feature type="domain" description="OmpA-like" evidence="3">
    <location>
        <begin position="278"/>
        <end position="399"/>
    </location>
</feature>
<proteinExistence type="predicted"/>
<dbReference type="InterPro" id="IPR006665">
    <property type="entry name" value="OmpA-like"/>
</dbReference>
<dbReference type="AlphaFoldDB" id="A0A8J6YQR4"/>
<name>A0A8J6YQR4_9PROT</name>
<dbReference type="RefSeq" id="WP_192534640.1">
    <property type="nucleotide sequence ID" value="NZ_JACZHT010000006.1"/>
</dbReference>
<evidence type="ECO:0000313" key="5">
    <source>
        <dbReference type="Proteomes" id="UP000631034"/>
    </source>
</evidence>
<protein>
    <submittedName>
        <fullName evidence="4">OmpA family protein</fullName>
    </submittedName>
</protein>
<dbReference type="PROSITE" id="PS51123">
    <property type="entry name" value="OMPA_2"/>
    <property type="match status" value="1"/>
</dbReference>
<dbReference type="PANTHER" id="PTHR30329">
    <property type="entry name" value="STATOR ELEMENT OF FLAGELLAR MOTOR COMPLEX"/>
    <property type="match status" value="1"/>
</dbReference>
<dbReference type="InterPro" id="IPR050330">
    <property type="entry name" value="Bact_OuterMem_StrucFunc"/>
</dbReference>
<dbReference type="GO" id="GO:0016020">
    <property type="term" value="C:membrane"/>
    <property type="evidence" value="ECO:0007669"/>
    <property type="project" value="UniProtKB-UniRule"/>
</dbReference>
<reference evidence="4" key="1">
    <citation type="submission" date="2020-10" db="EMBL/GenBank/DDBJ databases">
        <title>Genome sequence of the unusual species of purple photosynthetic bacteria, Phaeovibrio sulfidiphilus DSM 23193, type strain.</title>
        <authorList>
            <person name="Kyndt J.A."/>
            <person name="Meyer T.E."/>
        </authorList>
    </citation>
    <scope>NUCLEOTIDE SEQUENCE</scope>
    <source>
        <strain evidence="4">DSM 23193</strain>
    </source>
</reference>
<dbReference type="Pfam" id="PF00691">
    <property type="entry name" value="OmpA"/>
    <property type="match status" value="1"/>
</dbReference>
<evidence type="ECO:0000256" key="1">
    <source>
        <dbReference type="PROSITE-ProRule" id="PRU00473"/>
    </source>
</evidence>
<feature type="region of interest" description="Disordered" evidence="2">
    <location>
        <begin position="135"/>
        <end position="175"/>
    </location>
</feature>
<organism evidence="4 5">
    <name type="scientific">Phaeovibrio sulfidiphilus</name>
    <dbReference type="NCBI Taxonomy" id="1220600"/>
    <lineage>
        <taxon>Bacteria</taxon>
        <taxon>Pseudomonadati</taxon>
        <taxon>Pseudomonadota</taxon>
        <taxon>Alphaproteobacteria</taxon>
        <taxon>Rhodospirillales</taxon>
        <taxon>Rhodospirillaceae</taxon>
        <taxon>Phaeovibrio</taxon>
    </lineage>
</organism>
<dbReference type="PANTHER" id="PTHR30329:SF21">
    <property type="entry name" value="LIPOPROTEIN YIAD-RELATED"/>
    <property type="match status" value="1"/>
</dbReference>
<dbReference type="Gene3D" id="3.30.1330.60">
    <property type="entry name" value="OmpA-like domain"/>
    <property type="match status" value="1"/>
</dbReference>
<comment type="caution">
    <text evidence="4">The sequence shown here is derived from an EMBL/GenBank/DDBJ whole genome shotgun (WGS) entry which is preliminary data.</text>
</comment>
<feature type="region of interest" description="Disordered" evidence="2">
    <location>
        <begin position="85"/>
        <end position="123"/>
    </location>
</feature>
<keyword evidence="1" id="KW-0472">Membrane</keyword>
<sequence length="399" mass="41479">MVQTNRKGRNQSVTMAVAIGLGLAGALSGTAFVSDAWGQSDMPSARTEYPDVNRVPQQAPPAPTAKEMRNVTEGLAADRDRVRAAERASGATGDGQAAKAKYGKVGGPSRSVPSRIAEPTVSGVPAAAPRVAPVAAGGGVGSASQPERVTYGRSQPPRTAPEAPQGGTYAPGGAYAQPVMTTRQSVPYGRGTAGYGYGSGSRPVEARQRIAYGRSAMPHEVPGGMQPGAEGMMGTMGLPSGYELPGGILVDSSGERAVDAQTVGFLTVTPGGGFPANFIPSYSTLVGEIYFAASSSGLDGHDMAILRDIADYQRANGGYLRVTGHASSRTADMSMARHDLANLQVSNRRAEAVRRALERLGVPPGAIFSSAESDRQAVYQEVMPSGEAFNRRVEIYLEY</sequence>
<keyword evidence="5" id="KW-1185">Reference proteome</keyword>
<dbReference type="EMBL" id="JACZHT010000006">
    <property type="protein sequence ID" value="MBE1237627.1"/>
    <property type="molecule type" value="Genomic_DNA"/>
</dbReference>
<gene>
    <name evidence="4" type="ORF">IHV25_08200</name>
</gene>
<dbReference type="CDD" id="cd07185">
    <property type="entry name" value="OmpA_C-like"/>
    <property type="match status" value="1"/>
</dbReference>